<protein>
    <submittedName>
        <fullName evidence="1">Uncharacterized protein</fullName>
    </submittedName>
</protein>
<sequence length="390" mass="43574">MNKDKGIKELAKSYELLSNVYNNNNLTPGAVRNCLFWVRRIFEARRILAPGEHIDDVRTYRHLLQRLLDVTLPPGKHLDDTAAFRRLVDVLFKRAVIDDEILEQIGQRIPTFENLVWKFPVESNVTMNAPKATLLARLVQGARHVDLSLPHMIHNQHVYVEPLALSILRSKTLESLSLVLKTSVQGANSERAGNATKALALAIETTMAPLIQLTLKGTSVTVGTDLTDGIVSLLAPQGTKPAVIQRIYVDEFMVRHEPIFQALANNSTLTHLTIPSCRSAVADPSTLLAALEINTTLQCFELLRRSPGDFRFLRKKVRYNMKLNQYGKAKVRNPGTSRSEFVGLLGLALATEPTGAIVYGLLRENPQKWCFSQPQKVKQTRKRKSVSVTG</sequence>
<name>A0A9N8HB24_9STRA</name>
<dbReference type="AlphaFoldDB" id="A0A9N8HB24"/>
<gene>
    <name evidence="1" type="ORF">SEMRO_344_G122310.1</name>
</gene>
<evidence type="ECO:0000313" key="1">
    <source>
        <dbReference type="EMBL" id="CAB9508373.1"/>
    </source>
</evidence>
<dbReference type="EMBL" id="CAICTM010000343">
    <property type="protein sequence ID" value="CAB9508373.1"/>
    <property type="molecule type" value="Genomic_DNA"/>
</dbReference>
<evidence type="ECO:0000313" key="2">
    <source>
        <dbReference type="Proteomes" id="UP001153069"/>
    </source>
</evidence>
<dbReference type="Proteomes" id="UP001153069">
    <property type="component" value="Unassembled WGS sequence"/>
</dbReference>
<proteinExistence type="predicted"/>
<organism evidence="1 2">
    <name type="scientific">Seminavis robusta</name>
    <dbReference type="NCBI Taxonomy" id="568900"/>
    <lineage>
        <taxon>Eukaryota</taxon>
        <taxon>Sar</taxon>
        <taxon>Stramenopiles</taxon>
        <taxon>Ochrophyta</taxon>
        <taxon>Bacillariophyta</taxon>
        <taxon>Bacillariophyceae</taxon>
        <taxon>Bacillariophycidae</taxon>
        <taxon>Naviculales</taxon>
        <taxon>Naviculaceae</taxon>
        <taxon>Seminavis</taxon>
    </lineage>
</organism>
<accession>A0A9N8HB24</accession>
<keyword evidence="2" id="KW-1185">Reference proteome</keyword>
<comment type="caution">
    <text evidence="1">The sequence shown here is derived from an EMBL/GenBank/DDBJ whole genome shotgun (WGS) entry which is preliminary data.</text>
</comment>
<reference evidence="1" key="1">
    <citation type="submission" date="2020-06" db="EMBL/GenBank/DDBJ databases">
        <authorList>
            <consortium name="Plant Systems Biology data submission"/>
        </authorList>
    </citation>
    <scope>NUCLEOTIDE SEQUENCE</scope>
    <source>
        <strain evidence="1">D6</strain>
    </source>
</reference>